<protein>
    <submittedName>
        <fullName evidence="1">Uncharacterized protein</fullName>
    </submittedName>
</protein>
<reference evidence="1" key="1">
    <citation type="journal article" date="2022" name="bioRxiv">
        <title>Sequencing and chromosome-scale assembly of the giantPleurodeles waltlgenome.</title>
        <authorList>
            <person name="Brown T."/>
            <person name="Elewa A."/>
            <person name="Iarovenko S."/>
            <person name="Subramanian E."/>
            <person name="Araus A.J."/>
            <person name="Petzold A."/>
            <person name="Susuki M."/>
            <person name="Suzuki K.-i.T."/>
            <person name="Hayashi T."/>
            <person name="Toyoda A."/>
            <person name="Oliveira C."/>
            <person name="Osipova E."/>
            <person name="Leigh N.D."/>
            <person name="Simon A."/>
            <person name="Yun M.H."/>
        </authorList>
    </citation>
    <scope>NUCLEOTIDE SEQUENCE</scope>
    <source>
        <strain evidence="1">20211129_DDA</strain>
        <tissue evidence="1">Liver</tissue>
    </source>
</reference>
<sequence length="175" mass="19365">MSTVALTLSSIKRSSDISSHFLPLLRNVMLHSPLRSGFIPDTYAFSQGSGFHYRFTRASSASIFIYKGSKDHALYTPLGLILLHTDPKVVGQLSYSAALLSKPDASDSKREMADSIELPLAAVDTILKELLDIKSSIASLDNTVSTNTTEVQGLRNDVIKFQSRMQSMDNRNYKY</sequence>
<accession>A0AAV7VC34</accession>
<proteinExistence type="predicted"/>
<gene>
    <name evidence="1" type="ORF">NDU88_001825</name>
</gene>
<comment type="caution">
    <text evidence="1">The sequence shown here is derived from an EMBL/GenBank/DDBJ whole genome shotgun (WGS) entry which is preliminary data.</text>
</comment>
<dbReference type="AlphaFoldDB" id="A0AAV7VC34"/>
<organism evidence="1 2">
    <name type="scientific">Pleurodeles waltl</name>
    <name type="common">Iberian ribbed newt</name>
    <dbReference type="NCBI Taxonomy" id="8319"/>
    <lineage>
        <taxon>Eukaryota</taxon>
        <taxon>Metazoa</taxon>
        <taxon>Chordata</taxon>
        <taxon>Craniata</taxon>
        <taxon>Vertebrata</taxon>
        <taxon>Euteleostomi</taxon>
        <taxon>Amphibia</taxon>
        <taxon>Batrachia</taxon>
        <taxon>Caudata</taxon>
        <taxon>Salamandroidea</taxon>
        <taxon>Salamandridae</taxon>
        <taxon>Pleurodelinae</taxon>
        <taxon>Pleurodeles</taxon>
    </lineage>
</organism>
<name>A0AAV7VC34_PLEWA</name>
<keyword evidence="2" id="KW-1185">Reference proteome</keyword>
<dbReference type="EMBL" id="JANPWB010000003">
    <property type="protein sequence ID" value="KAJ1197981.1"/>
    <property type="molecule type" value="Genomic_DNA"/>
</dbReference>
<evidence type="ECO:0000313" key="1">
    <source>
        <dbReference type="EMBL" id="KAJ1197981.1"/>
    </source>
</evidence>
<evidence type="ECO:0000313" key="2">
    <source>
        <dbReference type="Proteomes" id="UP001066276"/>
    </source>
</evidence>
<dbReference type="Proteomes" id="UP001066276">
    <property type="component" value="Chromosome 2_1"/>
</dbReference>